<evidence type="ECO:0000256" key="2">
    <source>
        <dbReference type="ARBA" id="ARBA00022980"/>
    </source>
</evidence>
<dbReference type="InterPro" id="IPR008991">
    <property type="entry name" value="Translation_prot_SH3-like_sf"/>
</dbReference>
<name>A0A7J8L6J7_9ROSI</name>
<comment type="similarity">
    <text evidence="1">Belongs to the bacterial ribosomal protein bL19 family.</text>
</comment>
<dbReference type="AlphaFoldDB" id="A0A7J8L6J7"/>
<comment type="caution">
    <text evidence="4">The sequence shown here is derived from an EMBL/GenBank/DDBJ whole genome shotgun (WGS) entry which is preliminary data.</text>
</comment>
<evidence type="ECO:0000313" key="4">
    <source>
        <dbReference type="EMBL" id="MBA0548081.1"/>
    </source>
</evidence>
<dbReference type="InterPro" id="IPR001857">
    <property type="entry name" value="Ribosomal_bL19"/>
</dbReference>
<proteinExistence type="inferred from homology"/>
<protein>
    <submittedName>
        <fullName evidence="4">Uncharacterized protein</fullName>
    </submittedName>
</protein>
<dbReference type="PANTHER" id="PTHR15680:SF9">
    <property type="entry name" value="LARGE RIBOSOMAL SUBUNIT PROTEIN BL19M"/>
    <property type="match status" value="1"/>
</dbReference>
<reference evidence="4 5" key="1">
    <citation type="journal article" date="2019" name="Genome Biol. Evol.">
        <title>Insights into the evolution of the New World diploid cottons (Gossypium, subgenus Houzingenia) based on genome sequencing.</title>
        <authorList>
            <person name="Grover C.E."/>
            <person name="Arick M.A. 2nd"/>
            <person name="Thrash A."/>
            <person name="Conover J.L."/>
            <person name="Sanders W.S."/>
            <person name="Peterson D.G."/>
            <person name="Frelichowski J.E."/>
            <person name="Scheffler J.A."/>
            <person name="Scheffler B.E."/>
            <person name="Wendel J.F."/>
        </authorList>
    </citation>
    <scope>NUCLEOTIDE SEQUENCE [LARGE SCALE GENOMIC DNA]</scope>
    <source>
        <strain evidence="4">157</strain>
        <tissue evidence="4">Leaf</tissue>
    </source>
</reference>
<evidence type="ECO:0000256" key="1">
    <source>
        <dbReference type="ARBA" id="ARBA00005781"/>
    </source>
</evidence>
<dbReference type="SUPFAM" id="SSF50104">
    <property type="entry name" value="Translation proteins SH3-like domain"/>
    <property type="match status" value="1"/>
</dbReference>
<dbReference type="GO" id="GO:0005840">
    <property type="term" value="C:ribosome"/>
    <property type="evidence" value="ECO:0007669"/>
    <property type="project" value="UniProtKB-KW"/>
</dbReference>
<accession>A0A7J8L6J7</accession>
<dbReference type="GO" id="GO:0003735">
    <property type="term" value="F:structural constituent of ribosome"/>
    <property type="evidence" value="ECO:0007669"/>
    <property type="project" value="InterPro"/>
</dbReference>
<dbReference type="EMBL" id="JABEZX010000001">
    <property type="protein sequence ID" value="MBA0548081.1"/>
    <property type="molecule type" value="Genomic_DNA"/>
</dbReference>
<dbReference type="PANTHER" id="PTHR15680">
    <property type="entry name" value="RIBOSOMAL PROTEIN L19"/>
    <property type="match status" value="1"/>
</dbReference>
<gene>
    <name evidence="4" type="ORF">Golob_019200</name>
</gene>
<sequence>MMYYVVTRRASYVRIPDEASASSIATGLDQAPFPLAVGGGMVPPLQGGVISPIGGAVSRICNYCSFRLGPPVGSNPLGDLDDAIQLDVQTHKPLALEMAMSLARAFQWKQQMLHVRNNCRGTWQDVHPAKAHHLTNNRNLGMDHLPFVKYSPNIKEIKVLDKKKVRRAKLYYLRNKMNALR</sequence>
<evidence type="ECO:0000313" key="5">
    <source>
        <dbReference type="Proteomes" id="UP000593572"/>
    </source>
</evidence>
<organism evidence="4 5">
    <name type="scientific">Gossypium lobatum</name>
    <dbReference type="NCBI Taxonomy" id="34289"/>
    <lineage>
        <taxon>Eukaryota</taxon>
        <taxon>Viridiplantae</taxon>
        <taxon>Streptophyta</taxon>
        <taxon>Embryophyta</taxon>
        <taxon>Tracheophyta</taxon>
        <taxon>Spermatophyta</taxon>
        <taxon>Magnoliopsida</taxon>
        <taxon>eudicotyledons</taxon>
        <taxon>Gunneridae</taxon>
        <taxon>Pentapetalae</taxon>
        <taxon>rosids</taxon>
        <taxon>malvids</taxon>
        <taxon>Malvales</taxon>
        <taxon>Malvaceae</taxon>
        <taxon>Malvoideae</taxon>
        <taxon>Gossypium</taxon>
    </lineage>
</organism>
<dbReference type="Gene3D" id="2.30.30.790">
    <property type="match status" value="1"/>
</dbReference>
<dbReference type="GO" id="GO:1990904">
    <property type="term" value="C:ribonucleoprotein complex"/>
    <property type="evidence" value="ECO:0007669"/>
    <property type="project" value="UniProtKB-KW"/>
</dbReference>
<keyword evidence="2" id="KW-0689">Ribosomal protein</keyword>
<keyword evidence="5" id="KW-1185">Reference proteome</keyword>
<dbReference type="Pfam" id="PF01245">
    <property type="entry name" value="Ribosomal_L19"/>
    <property type="match status" value="1"/>
</dbReference>
<dbReference type="Proteomes" id="UP000593572">
    <property type="component" value="Unassembled WGS sequence"/>
</dbReference>
<keyword evidence="3" id="KW-0687">Ribonucleoprotein</keyword>
<dbReference type="InterPro" id="IPR038657">
    <property type="entry name" value="Ribosomal_bL19_sf"/>
</dbReference>
<dbReference type="GO" id="GO:0006412">
    <property type="term" value="P:translation"/>
    <property type="evidence" value="ECO:0007669"/>
    <property type="project" value="InterPro"/>
</dbReference>
<evidence type="ECO:0000256" key="3">
    <source>
        <dbReference type="ARBA" id="ARBA00023274"/>
    </source>
</evidence>